<dbReference type="Proteomes" id="UP000054886">
    <property type="component" value="Unassembled WGS sequence"/>
</dbReference>
<evidence type="ECO:0000313" key="2">
    <source>
        <dbReference type="EMBL" id="KTA97358.1"/>
    </source>
</evidence>
<accession>A0A0W0CCH1</accession>
<feature type="domain" description="PCI" evidence="1">
    <location>
        <begin position="205"/>
        <end position="374"/>
    </location>
</feature>
<dbReference type="VEuPathDB" id="FungiDB:CAGL0M12749g"/>
<dbReference type="EMBL" id="LLZZ01000161">
    <property type="protein sequence ID" value="KTA97358.1"/>
    <property type="molecule type" value="Genomic_DNA"/>
</dbReference>
<organism evidence="2 3">
    <name type="scientific">Candida glabrata</name>
    <name type="common">Yeast</name>
    <name type="synonym">Torulopsis glabrata</name>
    <dbReference type="NCBI Taxonomy" id="5478"/>
    <lineage>
        <taxon>Eukaryota</taxon>
        <taxon>Fungi</taxon>
        <taxon>Dikarya</taxon>
        <taxon>Ascomycota</taxon>
        <taxon>Saccharomycotina</taxon>
        <taxon>Saccharomycetes</taxon>
        <taxon>Saccharomycetales</taxon>
        <taxon>Saccharomycetaceae</taxon>
        <taxon>Nakaseomyces</taxon>
    </lineage>
</organism>
<reference evidence="2 3" key="1">
    <citation type="submission" date="2015-10" db="EMBL/GenBank/DDBJ databases">
        <title>Draft genomes sequences of Candida glabrata isolates 1A, 1B, 2A, 2B, 3A and 3B.</title>
        <authorList>
            <person name="Haavelsrud O.E."/>
            <person name="Gaustad P."/>
        </authorList>
    </citation>
    <scope>NUCLEOTIDE SEQUENCE [LARGE SCALE GENOMIC DNA]</scope>
    <source>
        <strain evidence="2">910700640</strain>
    </source>
</reference>
<dbReference type="VEuPathDB" id="FungiDB:GWK60_M12661"/>
<sequence>MLSQLRQYHPVIELETVAHLLKSEYGDEQERAQLGQLGLQIVNRYDGYECPYKALFEAAVSDSKATISHAAGLHYSSANDESHTNDTDNEHRDDNVMKHLLSGKYLEALALLDANSKMDKSPFKHMEQFAKIMIFSRNYENVQELELRLQYSLSDDRIDQISKDQQSSQNLSDEKESICRIKLYICTSYFIEGRYFECSSKFYKFYIEDPKTMMKILTSKVDGDALLLLPELKTMIAASTLVSIPMNSYDELISIDELTELFDTVDILSRSLKLLINTSFKCFLALWNNEFQKTLSRCYLLNKSWETAERLMKMKIYCFYLKLSKTLTISYLSEKLGIEYDEVKESVERLICSANLYFHLDGDVISYSKRSIVDSTVRTLDENCRHINELLDKQRVRNDKLKEMISGNLLEEEQTIRKSDTAKTSNNQEIMDIDDVQFLSDDLEQVDSCISD</sequence>
<protein>
    <submittedName>
        <fullName evidence="2">COP9 signalosome complex subunit 11</fullName>
    </submittedName>
</protein>
<dbReference type="PROSITE" id="PS50250">
    <property type="entry name" value="PCI"/>
    <property type="match status" value="1"/>
</dbReference>
<dbReference type="VEuPathDB" id="FungiDB:B1J91_M12749g"/>
<dbReference type="InterPro" id="IPR000717">
    <property type="entry name" value="PCI_dom"/>
</dbReference>
<gene>
    <name evidence="2" type="ORF">AO440_004399</name>
</gene>
<dbReference type="VEuPathDB" id="FungiDB:GVI51_M12705"/>
<name>A0A0W0CCH1_CANGB</name>
<comment type="caution">
    <text evidence="2">The sequence shown here is derived from an EMBL/GenBank/DDBJ whole genome shotgun (WGS) entry which is preliminary data.</text>
</comment>
<dbReference type="VEuPathDB" id="FungiDB:GW608_M12661"/>
<evidence type="ECO:0000313" key="3">
    <source>
        <dbReference type="Proteomes" id="UP000054886"/>
    </source>
</evidence>
<proteinExistence type="predicted"/>
<dbReference type="AlphaFoldDB" id="A0A0W0CCH1"/>
<evidence type="ECO:0000259" key="1">
    <source>
        <dbReference type="PROSITE" id="PS50250"/>
    </source>
</evidence>